<feature type="transmembrane region" description="Helical" evidence="1">
    <location>
        <begin position="70"/>
        <end position="91"/>
    </location>
</feature>
<evidence type="ECO:0000256" key="1">
    <source>
        <dbReference type="SAM" id="Phobius"/>
    </source>
</evidence>
<organism evidence="2">
    <name type="scientific">freshwater metagenome</name>
    <dbReference type="NCBI Taxonomy" id="449393"/>
    <lineage>
        <taxon>unclassified sequences</taxon>
        <taxon>metagenomes</taxon>
        <taxon>ecological metagenomes</taxon>
    </lineage>
</organism>
<feature type="transmembrane region" description="Helical" evidence="1">
    <location>
        <begin position="42"/>
        <end position="64"/>
    </location>
</feature>
<protein>
    <submittedName>
        <fullName evidence="2">Unannotated protein</fullName>
    </submittedName>
</protein>
<dbReference type="PANTHER" id="PTHR35335:SF1">
    <property type="entry name" value="UPF0716 PROTEIN FXSA"/>
    <property type="match status" value="1"/>
</dbReference>
<keyword evidence="1" id="KW-1133">Transmembrane helix</keyword>
<keyword evidence="1" id="KW-0812">Transmembrane</keyword>
<accession>A0A6J6HNT0</accession>
<dbReference type="Pfam" id="PF04186">
    <property type="entry name" value="FxsA"/>
    <property type="match status" value="1"/>
</dbReference>
<dbReference type="AlphaFoldDB" id="A0A6J6HNT0"/>
<sequence>MLAAYPASESARPVRRWGFFALVPVGRAGPVAREIRGPAGRIGSVMFALFFIFVIGPLLELYVLVSVAGWIGWFPALALLAAMSLFGAWLVKREGLGVMRRMQESAGRGEVPANQVVDGGLLLLAGCLCIVPGFVTGIVGLLLLVPPVRIFVRNRLVPRWTGALRVPGFSRFTRASVVDVEYIGDVTPKRTETSAPIELGPAHD</sequence>
<dbReference type="NCBIfam" id="NF008528">
    <property type="entry name" value="PRK11463.1-2"/>
    <property type="match status" value="1"/>
</dbReference>
<name>A0A6J6HNT0_9ZZZZ</name>
<dbReference type="EMBL" id="CAEZUP010000057">
    <property type="protein sequence ID" value="CAB4614800.1"/>
    <property type="molecule type" value="Genomic_DNA"/>
</dbReference>
<evidence type="ECO:0000313" key="2">
    <source>
        <dbReference type="EMBL" id="CAB4614800.1"/>
    </source>
</evidence>
<keyword evidence="1" id="KW-0472">Membrane</keyword>
<feature type="transmembrane region" description="Helical" evidence="1">
    <location>
        <begin position="121"/>
        <end position="145"/>
    </location>
</feature>
<reference evidence="2" key="1">
    <citation type="submission" date="2020-05" db="EMBL/GenBank/DDBJ databases">
        <authorList>
            <person name="Chiriac C."/>
            <person name="Salcher M."/>
            <person name="Ghai R."/>
            <person name="Kavagutti S V."/>
        </authorList>
    </citation>
    <scope>NUCLEOTIDE SEQUENCE</scope>
</reference>
<dbReference type="GO" id="GO:0016020">
    <property type="term" value="C:membrane"/>
    <property type="evidence" value="ECO:0007669"/>
    <property type="project" value="InterPro"/>
</dbReference>
<proteinExistence type="predicted"/>
<dbReference type="PANTHER" id="PTHR35335">
    <property type="entry name" value="UPF0716 PROTEIN FXSA"/>
    <property type="match status" value="1"/>
</dbReference>
<gene>
    <name evidence="2" type="ORF">UFOPK1835_01326</name>
</gene>
<dbReference type="InterPro" id="IPR007313">
    <property type="entry name" value="FxsA"/>
</dbReference>